<dbReference type="AlphaFoldDB" id="A0A5N5T0Z2"/>
<dbReference type="InterPro" id="IPR016187">
    <property type="entry name" value="CTDL_fold"/>
</dbReference>
<gene>
    <name evidence="2" type="ORF">Anas_07561</name>
</gene>
<keyword evidence="1" id="KW-0812">Transmembrane</keyword>
<sequence>MVGLGKEVSGWVKSPSNIFLLLIFISTSQCFYFIPILHFNYGNAGLFANEGRSYLNQGGPLYEKIYPKSLSSDLDPRFIHKKLTSFQVGLRSFFHEGDLNEYSNWFWYIYKSIVIGFGMSTQSILVGFGIYRVYLLILQLVLGWEESSSMESVMITFRVFQTFDDAQHFCSENRGHIWTPNFDDIFLFNKIRIVLPDFTAAPKNGVWIGAKVMNGVILDVNGNEETGSQFFQIDNQGPQIIF</sequence>
<keyword evidence="1" id="KW-1133">Transmembrane helix</keyword>
<protein>
    <recommendedName>
        <fullName evidence="4">C-type lectin domain-containing protein</fullName>
    </recommendedName>
</protein>
<evidence type="ECO:0000313" key="2">
    <source>
        <dbReference type="EMBL" id="KAB7498590.1"/>
    </source>
</evidence>
<evidence type="ECO:0000256" key="1">
    <source>
        <dbReference type="SAM" id="Phobius"/>
    </source>
</evidence>
<keyword evidence="3" id="KW-1185">Reference proteome</keyword>
<proteinExistence type="predicted"/>
<feature type="transmembrane region" description="Helical" evidence="1">
    <location>
        <begin position="18"/>
        <end position="37"/>
    </location>
</feature>
<dbReference type="Proteomes" id="UP000326759">
    <property type="component" value="Unassembled WGS sequence"/>
</dbReference>
<reference evidence="2 3" key="1">
    <citation type="journal article" date="2019" name="PLoS Biol.">
        <title>Sex chromosomes control vertical transmission of feminizing Wolbachia symbionts in an isopod.</title>
        <authorList>
            <person name="Becking T."/>
            <person name="Chebbi M.A."/>
            <person name="Giraud I."/>
            <person name="Moumen B."/>
            <person name="Laverre T."/>
            <person name="Caubet Y."/>
            <person name="Peccoud J."/>
            <person name="Gilbert C."/>
            <person name="Cordaux R."/>
        </authorList>
    </citation>
    <scope>NUCLEOTIDE SEQUENCE [LARGE SCALE GENOMIC DNA]</scope>
    <source>
        <strain evidence="2">ANa2</strain>
        <tissue evidence="2">Whole body excluding digestive tract and cuticle</tissue>
    </source>
</reference>
<feature type="transmembrane region" description="Helical" evidence="1">
    <location>
        <begin position="108"/>
        <end position="131"/>
    </location>
</feature>
<evidence type="ECO:0000313" key="3">
    <source>
        <dbReference type="Proteomes" id="UP000326759"/>
    </source>
</evidence>
<name>A0A5N5T0Z2_9CRUS</name>
<dbReference type="EMBL" id="SEYY01019148">
    <property type="protein sequence ID" value="KAB7498590.1"/>
    <property type="molecule type" value="Genomic_DNA"/>
</dbReference>
<accession>A0A5N5T0Z2</accession>
<comment type="caution">
    <text evidence="2">The sequence shown here is derived from an EMBL/GenBank/DDBJ whole genome shotgun (WGS) entry which is preliminary data.</text>
</comment>
<keyword evidence="1" id="KW-0472">Membrane</keyword>
<dbReference type="SUPFAM" id="SSF56436">
    <property type="entry name" value="C-type lectin-like"/>
    <property type="match status" value="1"/>
</dbReference>
<organism evidence="2 3">
    <name type="scientific">Armadillidium nasatum</name>
    <dbReference type="NCBI Taxonomy" id="96803"/>
    <lineage>
        <taxon>Eukaryota</taxon>
        <taxon>Metazoa</taxon>
        <taxon>Ecdysozoa</taxon>
        <taxon>Arthropoda</taxon>
        <taxon>Crustacea</taxon>
        <taxon>Multicrustacea</taxon>
        <taxon>Malacostraca</taxon>
        <taxon>Eumalacostraca</taxon>
        <taxon>Peracarida</taxon>
        <taxon>Isopoda</taxon>
        <taxon>Oniscidea</taxon>
        <taxon>Crinocheta</taxon>
        <taxon>Armadillidiidae</taxon>
        <taxon>Armadillidium</taxon>
    </lineage>
</organism>
<evidence type="ECO:0008006" key="4">
    <source>
        <dbReference type="Google" id="ProtNLM"/>
    </source>
</evidence>